<keyword evidence="2" id="KW-1185">Reference proteome</keyword>
<dbReference type="AlphaFoldDB" id="T1GDX6"/>
<protein>
    <submittedName>
        <fullName evidence="1">Uncharacterized protein</fullName>
    </submittedName>
</protein>
<dbReference type="EMBL" id="CAQQ02168735">
    <property type="status" value="NOT_ANNOTATED_CDS"/>
    <property type="molecule type" value="Genomic_DNA"/>
</dbReference>
<evidence type="ECO:0000313" key="2">
    <source>
        <dbReference type="Proteomes" id="UP000015102"/>
    </source>
</evidence>
<evidence type="ECO:0000313" key="1">
    <source>
        <dbReference type="EnsemblMetazoa" id="MESCA001528-PA"/>
    </source>
</evidence>
<reference evidence="2" key="1">
    <citation type="submission" date="2013-02" db="EMBL/GenBank/DDBJ databases">
        <authorList>
            <person name="Hughes D."/>
        </authorList>
    </citation>
    <scope>NUCLEOTIDE SEQUENCE</scope>
    <source>
        <strain>Durham</strain>
        <strain evidence="2">NC isolate 2 -- Noor lab</strain>
    </source>
</reference>
<name>T1GDX6_MEGSC</name>
<organism evidence="1 2">
    <name type="scientific">Megaselia scalaris</name>
    <name type="common">Humpbacked fly</name>
    <name type="synonym">Phora scalaris</name>
    <dbReference type="NCBI Taxonomy" id="36166"/>
    <lineage>
        <taxon>Eukaryota</taxon>
        <taxon>Metazoa</taxon>
        <taxon>Ecdysozoa</taxon>
        <taxon>Arthropoda</taxon>
        <taxon>Hexapoda</taxon>
        <taxon>Insecta</taxon>
        <taxon>Pterygota</taxon>
        <taxon>Neoptera</taxon>
        <taxon>Endopterygota</taxon>
        <taxon>Diptera</taxon>
        <taxon>Brachycera</taxon>
        <taxon>Muscomorpha</taxon>
        <taxon>Platypezoidea</taxon>
        <taxon>Phoridae</taxon>
        <taxon>Megaseliini</taxon>
        <taxon>Megaselia</taxon>
    </lineage>
</organism>
<sequence>MLLSFILRIHITGPVGSVGGTIKFLFSSIYGSIEGDFGGHQSIYCQNNSSVDFNSYFVIGCNFQPLANKVFDYRDVIGTHGDDWLYCGELRVESMYIVLAPFTCRPTDSAARSKCRKKLQENVLTYRNPLIQEPLNYYPVFVSEIQIVLRRPGKVNIS</sequence>
<dbReference type="Proteomes" id="UP000015102">
    <property type="component" value="Unassembled WGS sequence"/>
</dbReference>
<accession>T1GDX6</accession>
<proteinExistence type="predicted"/>
<dbReference type="EMBL" id="CAQQ02168734">
    <property type="status" value="NOT_ANNOTATED_CDS"/>
    <property type="molecule type" value="Genomic_DNA"/>
</dbReference>
<reference evidence="1" key="2">
    <citation type="submission" date="2015-06" db="UniProtKB">
        <authorList>
            <consortium name="EnsemblMetazoa"/>
        </authorList>
    </citation>
    <scope>IDENTIFICATION</scope>
</reference>
<dbReference type="HOGENOM" id="CLU_1671329_0_0_1"/>
<dbReference type="EnsemblMetazoa" id="MESCA001528-RA">
    <property type="protein sequence ID" value="MESCA001528-PA"/>
    <property type="gene ID" value="MESCA001528"/>
</dbReference>